<reference evidence="2 3" key="1">
    <citation type="submission" date="2023-07" db="EMBL/GenBank/DDBJ databases">
        <title>Genomic Encyclopedia of Type Strains, Phase IV (KMG-IV): sequencing the most valuable type-strain genomes for metagenomic binning, comparative biology and taxonomic classification.</title>
        <authorList>
            <person name="Goeker M."/>
        </authorList>
    </citation>
    <scope>NUCLEOTIDE SEQUENCE [LARGE SCALE GENOMIC DNA]</scope>
    <source>
        <strain evidence="2 3">NIO-1023</strain>
    </source>
</reference>
<protein>
    <recommendedName>
        <fullName evidence="4">Alpha/beta hydrolase</fullName>
    </recommendedName>
</protein>
<evidence type="ECO:0000313" key="2">
    <source>
        <dbReference type="EMBL" id="MDP9764154.1"/>
    </source>
</evidence>
<evidence type="ECO:0008006" key="4">
    <source>
        <dbReference type="Google" id="ProtNLM"/>
    </source>
</evidence>
<gene>
    <name evidence="2" type="ORF">QO006_001579</name>
</gene>
<sequence>MIPPARPLTFLAALATTLTLALPAAAQKRPTDPATWTTVGSSAAPSLLAVPAHCQQFSCALIVVSHPRAQTPERLRDSPEFTRLRDTLLAGNFAMLLSSDGGPTTWGSPQGLKHAGKAHQQARQAFMWNGRTYALGISMGGLMALRSTLPGGPYAVSGVALIDPWVNLVAAWHSAPSRQQEIREAYGPAADLKLIEEQDPLHLALQLPPLPLVLTSSMDDKVVSPLQNSELLAGHGDVTFSQHVRLTGPHLGGNRFTLQMGETLRTFFERLEQQAEVLVRRPGR</sequence>
<keyword evidence="3" id="KW-1185">Reference proteome</keyword>
<organism evidence="2 3">
    <name type="scientific">Deinococcus enclensis</name>
    <dbReference type="NCBI Taxonomy" id="1049582"/>
    <lineage>
        <taxon>Bacteria</taxon>
        <taxon>Thermotogati</taxon>
        <taxon>Deinococcota</taxon>
        <taxon>Deinococci</taxon>
        <taxon>Deinococcales</taxon>
        <taxon>Deinococcaceae</taxon>
        <taxon>Deinococcus</taxon>
    </lineage>
</organism>
<dbReference type="Proteomes" id="UP001232163">
    <property type="component" value="Unassembled WGS sequence"/>
</dbReference>
<dbReference type="RefSeq" id="WP_307465527.1">
    <property type="nucleotide sequence ID" value="NZ_JAURUR010000003.1"/>
</dbReference>
<dbReference type="InterPro" id="IPR029058">
    <property type="entry name" value="AB_hydrolase_fold"/>
</dbReference>
<feature type="chain" id="PRO_5046156390" description="Alpha/beta hydrolase" evidence="1">
    <location>
        <begin position="27"/>
        <end position="284"/>
    </location>
</feature>
<dbReference type="EMBL" id="JAURUR010000003">
    <property type="protein sequence ID" value="MDP9764154.1"/>
    <property type="molecule type" value="Genomic_DNA"/>
</dbReference>
<evidence type="ECO:0000256" key="1">
    <source>
        <dbReference type="SAM" id="SignalP"/>
    </source>
</evidence>
<feature type="signal peptide" evidence="1">
    <location>
        <begin position="1"/>
        <end position="26"/>
    </location>
</feature>
<dbReference type="SUPFAM" id="SSF53474">
    <property type="entry name" value="alpha/beta-Hydrolases"/>
    <property type="match status" value="1"/>
</dbReference>
<proteinExistence type="predicted"/>
<dbReference type="Gene3D" id="3.40.50.1820">
    <property type="entry name" value="alpha/beta hydrolase"/>
    <property type="match status" value="1"/>
</dbReference>
<comment type="caution">
    <text evidence="2">The sequence shown here is derived from an EMBL/GenBank/DDBJ whole genome shotgun (WGS) entry which is preliminary data.</text>
</comment>
<evidence type="ECO:0000313" key="3">
    <source>
        <dbReference type="Proteomes" id="UP001232163"/>
    </source>
</evidence>
<accession>A0ABT9MCD4</accession>
<name>A0ABT9MCD4_9DEIO</name>
<keyword evidence="1" id="KW-0732">Signal</keyword>